<proteinExistence type="inferred from homology"/>
<name>A0A4V2SK18_9PAST</name>
<evidence type="ECO:0000313" key="10">
    <source>
        <dbReference type="Proteomes" id="UP000295537"/>
    </source>
</evidence>
<dbReference type="GO" id="GO:0016787">
    <property type="term" value="F:hydrolase activity"/>
    <property type="evidence" value="ECO:0007669"/>
    <property type="project" value="UniProtKB-KW"/>
</dbReference>
<dbReference type="GO" id="GO:0004519">
    <property type="term" value="F:endonuclease activity"/>
    <property type="evidence" value="ECO:0007669"/>
    <property type="project" value="UniProtKB-UniRule"/>
</dbReference>
<keyword evidence="2 7" id="KW-0540">Nuclease</keyword>
<dbReference type="Proteomes" id="UP000295537">
    <property type="component" value="Unassembled WGS sequence"/>
</dbReference>
<evidence type="ECO:0000256" key="2">
    <source>
        <dbReference type="ARBA" id="ARBA00022722"/>
    </source>
</evidence>
<dbReference type="GO" id="GO:0006304">
    <property type="term" value="P:DNA modification"/>
    <property type="evidence" value="ECO:0007669"/>
    <property type="project" value="InterPro"/>
</dbReference>
<evidence type="ECO:0000256" key="6">
    <source>
        <dbReference type="ARBA" id="ARBA00023204"/>
    </source>
</evidence>
<evidence type="ECO:0000256" key="7">
    <source>
        <dbReference type="HAMAP-Rule" id="MF_00759"/>
    </source>
</evidence>
<dbReference type="GO" id="GO:0006298">
    <property type="term" value="P:mismatch repair"/>
    <property type="evidence" value="ECO:0007669"/>
    <property type="project" value="UniProtKB-UniRule"/>
</dbReference>
<evidence type="ECO:0000256" key="1">
    <source>
        <dbReference type="ARBA" id="ARBA00022490"/>
    </source>
</evidence>
<dbReference type="InterPro" id="IPR011335">
    <property type="entry name" value="Restrct_endonuc-II-like"/>
</dbReference>
<dbReference type="InterPro" id="IPR004230">
    <property type="entry name" value="DNA_mismatch_repair_MutH"/>
</dbReference>
<keyword evidence="10" id="KW-1185">Reference proteome</keyword>
<dbReference type="EMBL" id="SLXJ01000004">
    <property type="protein sequence ID" value="TCP17796.1"/>
    <property type="molecule type" value="Genomic_DNA"/>
</dbReference>
<dbReference type="GO" id="GO:0005737">
    <property type="term" value="C:cytoplasm"/>
    <property type="evidence" value="ECO:0007669"/>
    <property type="project" value="UniProtKB-SubCell"/>
</dbReference>
<evidence type="ECO:0000259" key="8">
    <source>
        <dbReference type="SMART" id="SM00927"/>
    </source>
</evidence>
<evidence type="ECO:0000256" key="4">
    <source>
        <dbReference type="ARBA" id="ARBA00022763"/>
    </source>
</evidence>
<reference evidence="9 10" key="1">
    <citation type="submission" date="2019-03" db="EMBL/GenBank/DDBJ databases">
        <title>Genomic Encyclopedia of Type Strains, Phase IV (KMG-IV): sequencing the most valuable type-strain genomes for metagenomic binning, comparative biology and taxonomic classification.</title>
        <authorList>
            <person name="Goeker M."/>
        </authorList>
    </citation>
    <scope>NUCLEOTIDE SEQUENCE [LARGE SCALE GENOMIC DNA]</scope>
    <source>
        <strain evidence="9 10">DSM 16380</strain>
    </source>
</reference>
<keyword evidence="3 7" id="KW-0255">Endonuclease</keyword>
<dbReference type="GO" id="GO:0003677">
    <property type="term" value="F:DNA binding"/>
    <property type="evidence" value="ECO:0007669"/>
    <property type="project" value="InterPro"/>
</dbReference>
<keyword evidence="1 7" id="KW-0963">Cytoplasm</keyword>
<dbReference type="Pfam" id="PF02976">
    <property type="entry name" value="MutH"/>
    <property type="match status" value="1"/>
</dbReference>
<dbReference type="InterPro" id="IPR037057">
    <property type="entry name" value="DNA_rep_MutH/T2_RE_sf"/>
</dbReference>
<dbReference type="SUPFAM" id="SSF52980">
    <property type="entry name" value="Restriction endonuclease-like"/>
    <property type="match status" value="1"/>
</dbReference>
<keyword evidence="5 7" id="KW-0378">Hydrolase</keyword>
<accession>A0A4V2SK18</accession>
<comment type="similarity">
    <text evidence="7">Belongs to the MutH family.</text>
</comment>
<keyword evidence="4 7" id="KW-0227">DNA damage</keyword>
<comment type="function">
    <text evidence="7">Sequence-specific endonuclease that cleaves unmethylated GATC sequences. It is involved in DNA mismatch repair.</text>
</comment>
<dbReference type="AlphaFoldDB" id="A0A4V2SK18"/>
<organism evidence="9 10">
    <name type="scientific">Nicoletella semolina</name>
    <dbReference type="NCBI Taxonomy" id="271160"/>
    <lineage>
        <taxon>Bacteria</taxon>
        <taxon>Pseudomonadati</taxon>
        <taxon>Pseudomonadota</taxon>
        <taxon>Gammaproteobacteria</taxon>
        <taxon>Pasteurellales</taxon>
        <taxon>Pasteurellaceae</taxon>
        <taxon>Nicoletella</taxon>
    </lineage>
</organism>
<comment type="subcellular location">
    <subcellularLocation>
        <location evidence="7">Cytoplasm</location>
    </subcellularLocation>
</comment>
<evidence type="ECO:0000256" key="3">
    <source>
        <dbReference type="ARBA" id="ARBA00022759"/>
    </source>
</evidence>
<dbReference type="NCBIfam" id="NF003458">
    <property type="entry name" value="PRK05070.1"/>
    <property type="match status" value="1"/>
</dbReference>
<evidence type="ECO:0000256" key="5">
    <source>
        <dbReference type="ARBA" id="ARBA00022801"/>
    </source>
</evidence>
<dbReference type="CDD" id="cd00583">
    <property type="entry name" value="MutH-like"/>
    <property type="match status" value="1"/>
</dbReference>
<sequence>MQKKCLFWQSSTLIKLPFLQFYVERENNKENRNNMELATFSSTESELLKKARWLAGFSLGEIAQMLGINVPANLRRDKGWVGTLIEVALGAKAGSKAEQDFAHLGIELKTIPVNRMGKPLETTFVSLAPLTQNHGITWHTSHVRHKLQRILWIPVEGERNIPLANRRIGQAILWSPTPEQEFKLRQDWEELMELIVLGRLNEINGRLGEVMQLRPKGQNSQSLASATNLDGETIQALPLGFYLRKQFTQEILHKFLYSSL</sequence>
<dbReference type="HAMAP" id="MF_00759">
    <property type="entry name" value="MutH"/>
    <property type="match status" value="1"/>
</dbReference>
<gene>
    <name evidence="7" type="primary">mutH</name>
    <name evidence="9" type="ORF">EV693_10425</name>
</gene>
<dbReference type="SMART" id="SM00927">
    <property type="entry name" value="MutH"/>
    <property type="match status" value="1"/>
</dbReference>
<comment type="caution">
    <text evidence="9">The sequence shown here is derived from an EMBL/GenBank/DDBJ whole genome shotgun (WGS) entry which is preliminary data.</text>
</comment>
<keyword evidence="6 7" id="KW-0234">DNA repair</keyword>
<evidence type="ECO:0000313" key="9">
    <source>
        <dbReference type="EMBL" id="TCP17796.1"/>
    </source>
</evidence>
<protein>
    <recommendedName>
        <fullName evidence="7">DNA mismatch repair protein MutH</fullName>
    </recommendedName>
    <alternativeName>
        <fullName evidence="7">Methyl-directed mismatch repair protein</fullName>
    </alternativeName>
</protein>
<dbReference type="Gene3D" id="3.40.600.10">
    <property type="entry name" value="DNA mismatch repair MutH/Restriction endonuclease, type II"/>
    <property type="match status" value="1"/>
</dbReference>
<feature type="domain" description="DNA mismatch repair MutH/Type II restriction enzyme Sau3AI" evidence="8">
    <location>
        <begin position="89"/>
        <end position="187"/>
    </location>
</feature>
<dbReference type="InterPro" id="IPR011337">
    <property type="entry name" value="DNA_rep_MutH/RE_typeII_Sau3AI"/>
</dbReference>
<dbReference type="NCBIfam" id="TIGR02248">
    <property type="entry name" value="mutH_TIGR"/>
    <property type="match status" value="1"/>
</dbReference>